<comment type="catalytic activity">
    <reaction evidence="4">
        <text>a diacylglycerol + H2O = a monoacylglycerol + a fatty acid + H(+)</text>
        <dbReference type="Rhea" id="RHEA:32731"/>
        <dbReference type="ChEBI" id="CHEBI:15377"/>
        <dbReference type="ChEBI" id="CHEBI:15378"/>
        <dbReference type="ChEBI" id="CHEBI:17408"/>
        <dbReference type="ChEBI" id="CHEBI:18035"/>
        <dbReference type="ChEBI" id="CHEBI:28868"/>
    </reaction>
</comment>
<name>A0A316YYJ2_9BASI</name>
<organism evidence="8 9">
    <name type="scientific">Acaromyces ingoldii</name>
    <dbReference type="NCBI Taxonomy" id="215250"/>
    <lineage>
        <taxon>Eukaryota</taxon>
        <taxon>Fungi</taxon>
        <taxon>Dikarya</taxon>
        <taxon>Basidiomycota</taxon>
        <taxon>Ustilaginomycotina</taxon>
        <taxon>Exobasidiomycetes</taxon>
        <taxon>Exobasidiales</taxon>
        <taxon>Cryptobasidiaceae</taxon>
        <taxon>Acaromyces</taxon>
    </lineage>
</organism>
<dbReference type="InterPro" id="IPR051218">
    <property type="entry name" value="Sec_MonoDiacylglyc_Lipase"/>
</dbReference>
<reference evidence="8 9" key="1">
    <citation type="journal article" date="2018" name="Mol. Biol. Evol.">
        <title>Broad Genomic Sampling Reveals a Smut Pathogenic Ancestry of the Fungal Clade Ustilaginomycotina.</title>
        <authorList>
            <person name="Kijpornyongpan T."/>
            <person name="Mondo S.J."/>
            <person name="Barry K."/>
            <person name="Sandor L."/>
            <person name="Lee J."/>
            <person name="Lipzen A."/>
            <person name="Pangilinan J."/>
            <person name="LaButti K."/>
            <person name="Hainaut M."/>
            <person name="Henrissat B."/>
            <person name="Grigoriev I.V."/>
            <person name="Spatafora J.W."/>
            <person name="Aime M.C."/>
        </authorList>
    </citation>
    <scope>NUCLEOTIDE SEQUENCE [LARGE SCALE GENOMIC DNA]</scope>
    <source>
        <strain evidence="8 9">MCA 4198</strain>
    </source>
</reference>
<accession>A0A316YYJ2</accession>
<dbReference type="AlphaFoldDB" id="A0A316YYJ2"/>
<keyword evidence="6" id="KW-0812">Transmembrane</keyword>
<evidence type="ECO:0000256" key="2">
    <source>
        <dbReference type="ARBA" id="ARBA00023157"/>
    </source>
</evidence>
<dbReference type="RefSeq" id="XP_025381032.1">
    <property type="nucleotide sequence ID" value="XM_025525439.1"/>
</dbReference>
<evidence type="ECO:0000313" key="8">
    <source>
        <dbReference type="EMBL" id="PWN93834.1"/>
    </source>
</evidence>
<keyword evidence="9" id="KW-1185">Reference proteome</keyword>
<feature type="transmembrane region" description="Helical" evidence="6">
    <location>
        <begin position="70"/>
        <end position="96"/>
    </location>
</feature>
<keyword evidence="8" id="KW-0378">Hydrolase</keyword>
<dbReference type="OrthoDB" id="426718at2759"/>
<dbReference type="InterPro" id="IPR002921">
    <property type="entry name" value="Fungal_lipase-type"/>
</dbReference>
<evidence type="ECO:0000256" key="3">
    <source>
        <dbReference type="ARBA" id="ARBA00043996"/>
    </source>
</evidence>
<dbReference type="Gene3D" id="3.40.50.1820">
    <property type="entry name" value="alpha/beta hydrolase"/>
    <property type="match status" value="1"/>
</dbReference>
<keyword evidence="6" id="KW-1133">Transmembrane helix</keyword>
<dbReference type="PANTHER" id="PTHR45856">
    <property type="entry name" value="ALPHA/BETA-HYDROLASES SUPERFAMILY PROTEIN"/>
    <property type="match status" value="1"/>
</dbReference>
<keyword evidence="1" id="KW-0732">Signal</keyword>
<comment type="similarity">
    <text evidence="3">Belongs to the AB hydrolase superfamily. Lipase family. Class 3 subfamily.</text>
</comment>
<evidence type="ECO:0000313" key="9">
    <source>
        <dbReference type="Proteomes" id="UP000245768"/>
    </source>
</evidence>
<evidence type="ECO:0000256" key="6">
    <source>
        <dbReference type="SAM" id="Phobius"/>
    </source>
</evidence>
<keyword evidence="6" id="KW-0472">Membrane</keyword>
<evidence type="ECO:0000259" key="7">
    <source>
        <dbReference type="Pfam" id="PF01764"/>
    </source>
</evidence>
<dbReference type="InParanoid" id="A0A316YYJ2"/>
<dbReference type="SUPFAM" id="SSF53474">
    <property type="entry name" value="alpha/beta-Hydrolases"/>
    <property type="match status" value="1"/>
</dbReference>
<dbReference type="STRING" id="215250.A0A316YYJ2"/>
<evidence type="ECO:0000256" key="5">
    <source>
        <dbReference type="ARBA" id="ARBA00048461"/>
    </source>
</evidence>
<evidence type="ECO:0000256" key="1">
    <source>
        <dbReference type="ARBA" id="ARBA00022729"/>
    </source>
</evidence>
<protein>
    <submittedName>
        <fullName evidence="8">Alpha/beta-hydrolase</fullName>
    </submittedName>
</protein>
<dbReference type="EMBL" id="KZ819634">
    <property type="protein sequence ID" value="PWN93834.1"/>
    <property type="molecule type" value="Genomic_DNA"/>
</dbReference>
<proteinExistence type="inferred from homology"/>
<keyword evidence="2" id="KW-1015">Disulfide bond</keyword>
<evidence type="ECO:0000256" key="4">
    <source>
        <dbReference type="ARBA" id="ARBA00047591"/>
    </source>
</evidence>
<dbReference type="Pfam" id="PF01764">
    <property type="entry name" value="Lipase_3"/>
    <property type="match status" value="1"/>
</dbReference>
<dbReference type="GeneID" id="37047355"/>
<dbReference type="CDD" id="cd00519">
    <property type="entry name" value="Lipase_3"/>
    <property type="match status" value="1"/>
</dbReference>
<dbReference type="GO" id="GO:0006629">
    <property type="term" value="P:lipid metabolic process"/>
    <property type="evidence" value="ECO:0007669"/>
    <property type="project" value="InterPro"/>
</dbReference>
<feature type="domain" description="Fungal lipase-type" evidence="7">
    <location>
        <begin position="233"/>
        <end position="413"/>
    </location>
</feature>
<dbReference type="InterPro" id="IPR029058">
    <property type="entry name" value="AB_hydrolase_fold"/>
</dbReference>
<sequence>MVVPSDLPHSASVKRGDILKSSMSNSASLNDSVIGSKGTVKGMLWCYLRFLFVTWRHALMSVSRSWTDPMVIWTTFAYSATTTVILFFILVFAIAIKLPIGRRLYERLTENDLGLTTVNSFYPEIFSQAHKEVFSSAFTSMSKRRADSKSTAYERNFNLDIAKLLLVVSALMYERQRPYPVGRNEQNAVICDKFVIDVARSYGLEYVAITDVGSISSAICGAFFSLNDNFIILAFKGTQPDDFHEWATDFSCDWTLATEYLRGYSYVHRGFYEALFPSRLEKGTLPYDVIRLALINIAQNLKARRRQTPANNDGGDVHSGTEDPNEVQPINIYVTGHSLGTATASMFFARAIQRSGDFGPPGLIEIDDAYLFATPITVDVASHAVFNSDMQCRSDEPPRTLWRITNKRDVVATGLPCFGERAIFSTASAPNSSLNFCHLGQEIKLCDAPALSRQGPGTLLRSGTRVKIVSDKASQQPGITFNNYKGKWGVFLRYGEDIPLFGRIAQHCPAFYFRSLSHVRTTAKNESLPEAIFHL</sequence>
<dbReference type="PANTHER" id="PTHR45856:SF24">
    <property type="entry name" value="FUNGAL LIPASE-LIKE DOMAIN-CONTAINING PROTEIN"/>
    <property type="match status" value="1"/>
</dbReference>
<gene>
    <name evidence="8" type="ORF">FA10DRAFT_32740</name>
</gene>
<dbReference type="Proteomes" id="UP000245768">
    <property type="component" value="Unassembled WGS sequence"/>
</dbReference>
<comment type="catalytic activity">
    <reaction evidence="5">
        <text>a monoacylglycerol + H2O = glycerol + a fatty acid + H(+)</text>
        <dbReference type="Rhea" id="RHEA:15245"/>
        <dbReference type="ChEBI" id="CHEBI:15377"/>
        <dbReference type="ChEBI" id="CHEBI:15378"/>
        <dbReference type="ChEBI" id="CHEBI:17408"/>
        <dbReference type="ChEBI" id="CHEBI:17754"/>
        <dbReference type="ChEBI" id="CHEBI:28868"/>
    </reaction>
</comment>
<dbReference type="GO" id="GO:0016787">
    <property type="term" value="F:hydrolase activity"/>
    <property type="evidence" value="ECO:0007669"/>
    <property type="project" value="UniProtKB-KW"/>
</dbReference>